<name>A0A9X2TH56_9BACT</name>
<evidence type="ECO:0000313" key="2">
    <source>
        <dbReference type="Proteomes" id="UP001155057"/>
    </source>
</evidence>
<comment type="caution">
    <text evidence="1">The sequence shown here is derived from an EMBL/GenBank/DDBJ whole genome shotgun (WGS) entry which is preliminary data.</text>
</comment>
<dbReference type="EMBL" id="JANUAE010000004">
    <property type="protein sequence ID" value="MCS3709916.1"/>
    <property type="molecule type" value="Genomic_DNA"/>
</dbReference>
<evidence type="ECO:0000313" key="1">
    <source>
        <dbReference type="EMBL" id="MCS3709916.1"/>
    </source>
</evidence>
<dbReference type="Proteomes" id="UP001155057">
    <property type="component" value="Unassembled WGS sequence"/>
</dbReference>
<gene>
    <name evidence="1" type="ORF">GGP61_001520</name>
</gene>
<sequence length="197" mass="22719">MPSFETLHEGLLARDLYATQDHFKNRDENLRVIAKLKVPGGIKQGIWWKSIGERRPAREEEVRKKVQEFEYVSKRPFMPGDPCDGTRYSCVWGCLWDAVRQSEAEAETFLRAINEAYGETRVTRDMQRVTVQKAGWEGIYVPRVWTEAWARRLVESVRAINWSTLASMIENKEPGGCRAPVTWLDVLTEETGDREAA</sequence>
<reference evidence="1" key="1">
    <citation type="submission" date="2022-08" db="EMBL/GenBank/DDBJ databases">
        <title>Genomic Encyclopedia of Type Strains, Phase V (KMG-V): Genome sequencing to study the core and pangenomes of soil and plant-associated prokaryotes.</title>
        <authorList>
            <person name="Whitman W."/>
        </authorList>
    </citation>
    <scope>NUCLEOTIDE SEQUENCE</scope>
    <source>
        <strain evidence="1">SP3049</strain>
    </source>
</reference>
<organism evidence="1 2">
    <name type="scientific">Salinibacter ruber</name>
    <dbReference type="NCBI Taxonomy" id="146919"/>
    <lineage>
        <taxon>Bacteria</taxon>
        <taxon>Pseudomonadati</taxon>
        <taxon>Rhodothermota</taxon>
        <taxon>Rhodothermia</taxon>
        <taxon>Rhodothermales</taxon>
        <taxon>Salinibacteraceae</taxon>
        <taxon>Salinibacter</taxon>
    </lineage>
</organism>
<protein>
    <submittedName>
        <fullName evidence="1">Uncharacterized protein</fullName>
    </submittedName>
</protein>
<dbReference type="RefSeq" id="WP_259123880.1">
    <property type="nucleotide sequence ID" value="NZ_JANTZO010000005.1"/>
</dbReference>
<proteinExistence type="predicted"/>
<dbReference type="AlphaFoldDB" id="A0A9X2TH56"/>
<accession>A0A9X2TH56</accession>